<organism evidence="1">
    <name type="scientific">Chromera velia CCMP2878</name>
    <dbReference type="NCBI Taxonomy" id="1169474"/>
    <lineage>
        <taxon>Eukaryota</taxon>
        <taxon>Sar</taxon>
        <taxon>Alveolata</taxon>
        <taxon>Colpodellida</taxon>
        <taxon>Chromeraceae</taxon>
        <taxon>Chromera</taxon>
    </lineage>
</organism>
<dbReference type="AlphaFoldDB" id="A0A0G4HWD1"/>
<gene>
    <name evidence="1" type="ORF">Cvel_32634</name>
</gene>
<dbReference type="PhylomeDB" id="A0A0G4HWD1"/>
<proteinExistence type="predicted"/>
<dbReference type="VEuPathDB" id="CryptoDB:Cvel_32634"/>
<evidence type="ECO:0000313" key="1">
    <source>
        <dbReference type="EMBL" id="CEM48798.1"/>
    </source>
</evidence>
<sequence>MKEDWDRAMKRNPDLVEEVQRDGSTVIDPHKLLCKPCNKVLCMNGDYCYFKFLDHEKSNEHKQMNTQNLRWNAGPAFGQLPSGSTTGLFSKGASVKLAQPSVSSWLIPMPKKPRQNVLASAGSLPGDKAQPIEIDAEESGASSQPVAAAQPAAAAAVMPALPPTFPCPGIQSRTFLPLCALAPEKLPPTLFTCIQELSDVAFAARSPASIKAITEKYSSKDVEEAGKFYKQAVIVLEGGE</sequence>
<protein>
    <submittedName>
        <fullName evidence="1">Uncharacterized protein</fullName>
    </submittedName>
</protein>
<name>A0A0G4HWD1_9ALVE</name>
<dbReference type="EMBL" id="CDMZ01004151">
    <property type="protein sequence ID" value="CEM48798.1"/>
    <property type="molecule type" value="Genomic_DNA"/>
</dbReference>
<accession>A0A0G4HWD1</accession>
<reference evidence="1" key="1">
    <citation type="submission" date="2014-11" db="EMBL/GenBank/DDBJ databases">
        <authorList>
            <person name="Otto D Thomas"/>
            <person name="Naeem Raeece"/>
        </authorList>
    </citation>
    <scope>NUCLEOTIDE SEQUENCE</scope>
</reference>